<name>A0ABT7EAE9_9FIRM</name>
<organism evidence="1 2">
    <name type="scientific">Romboutsia sedimentorum</name>
    <dbReference type="NCBI Taxonomy" id="1368474"/>
    <lineage>
        <taxon>Bacteria</taxon>
        <taxon>Bacillati</taxon>
        <taxon>Bacillota</taxon>
        <taxon>Clostridia</taxon>
        <taxon>Peptostreptococcales</taxon>
        <taxon>Peptostreptococcaceae</taxon>
        <taxon>Romboutsia</taxon>
    </lineage>
</organism>
<evidence type="ECO:0000313" key="2">
    <source>
        <dbReference type="Proteomes" id="UP001301012"/>
    </source>
</evidence>
<dbReference type="EMBL" id="JASKYM010000004">
    <property type="protein sequence ID" value="MDK2563907.1"/>
    <property type="molecule type" value="Genomic_DNA"/>
</dbReference>
<reference evidence="1 2" key="1">
    <citation type="submission" date="2023-05" db="EMBL/GenBank/DDBJ databases">
        <title>Rombocin, a short stable natural nisin variant, displays selective antimicrobial activity against Listeria monocytogenes and employs dual mode of action to kill target bacterial strains.</title>
        <authorList>
            <person name="Wambui J."/>
            <person name="Stephan R."/>
            <person name="Kuipers O.P."/>
        </authorList>
    </citation>
    <scope>NUCLEOTIDE SEQUENCE [LARGE SCALE GENOMIC DNA]</scope>
    <source>
        <strain evidence="1 2">RC002</strain>
    </source>
</reference>
<proteinExistence type="predicted"/>
<sequence length="233" mass="26585">MKKISKLILGVVAVSLVVVGAQISIKNYLQGPARPFNSILVSGNKESSNKAKEIYKDNTEYTKDYKYKTVINIEKTVDENKKEQTYENKYLIITKSTAKEMLKDKVLRKKKDKDPSSGSLETVVLESIPNIDTDKSIYFGYPSEDKKLEINSKNIPLEYGSYSWIGYYPSNEGSLIITDDNTYKSIENEEKVISLIKFKKGTKDLRDSKDKIEVNKKLAKIQNIEINYANIKN</sequence>
<dbReference type="Gene3D" id="2.40.40.60">
    <property type="match status" value="1"/>
</dbReference>
<evidence type="ECO:0000313" key="1">
    <source>
        <dbReference type="EMBL" id="MDK2563907.1"/>
    </source>
</evidence>
<keyword evidence="2" id="KW-1185">Reference proteome</keyword>
<dbReference type="Proteomes" id="UP001301012">
    <property type="component" value="Unassembled WGS sequence"/>
</dbReference>
<protein>
    <submittedName>
        <fullName evidence="1">Lipoprotein BA_5634 family protein</fullName>
    </submittedName>
</protein>
<dbReference type="InterPro" id="IPR035253">
    <property type="entry name" value="Lipoprotein_22_bac"/>
</dbReference>
<accession>A0ABT7EAE9</accession>
<keyword evidence="1" id="KW-0449">Lipoprotein</keyword>
<comment type="caution">
    <text evidence="1">The sequence shown here is derived from an EMBL/GenBank/DDBJ whole genome shotgun (WGS) entry which is preliminary data.</text>
</comment>
<dbReference type="Pfam" id="PF17294">
    <property type="entry name" value="Lipoprotein_22"/>
    <property type="match status" value="1"/>
</dbReference>
<gene>
    <name evidence="1" type="ORF">QOZ84_10125</name>
</gene>
<dbReference type="RefSeq" id="WP_284132844.1">
    <property type="nucleotide sequence ID" value="NZ_JASKYM010000004.1"/>
</dbReference>